<dbReference type="CDD" id="cd00047">
    <property type="entry name" value="PTPc"/>
    <property type="match status" value="1"/>
</dbReference>
<keyword evidence="1" id="KW-0472">Membrane</keyword>
<organism evidence="4 5">
    <name type="scientific">Acanthosepion pharaonis</name>
    <name type="common">Pharaoh cuttlefish</name>
    <name type="synonym">Sepia pharaonis</name>
    <dbReference type="NCBI Taxonomy" id="158019"/>
    <lineage>
        <taxon>Eukaryota</taxon>
        <taxon>Metazoa</taxon>
        <taxon>Spiralia</taxon>
        <taxon>Lophotrochozoa</taxon>
        <taxon>Mollusca</taxon>
        <taxon>Cephalopoda</taxon>
        <taxon>Coleoidea</taxon>
        <taxon>Decapodiformes</taxon>
        <taxon>Sepiida</taxon>
        <taxon>Sepiina</taxon>
        <taxon>Sepiidae</taxon>
        <taxon>Acanthosepion</taxon>
    </lineage>
</organism>
<keyword evidence="5" id="KW-1185">Reference proteome</keyword>
<dbReference type="PROSITE" id="PS00383">
    <property type="entry name" value="TYR_PHOSPHATASE_1"/>
    <property type="match status" value="1"/>
</dbReference>
<dbReference type="Proteomes" id="UP000597762">
    <property type="component" value="Unassembled WGS sequence"/>
</dbReference>
<dbReference type="PANTHER" id="PTHR19134:SF553">
    <property type="entry name" value="TYROSINE-PROTEIN PHOSPHATASE 10D-RELATED"/>
    <property type="match status" value="1"/>
</dbReference>
<feature type="transmembrane region" description="Helical" evidence="1">
    <location>
        <begin position="235"/>
        <end position="256"/>
    </location>
</feature>
<accession>A0A812CST7</accession>
<dbReference type="InterPro" id="IPR000242">
    <property type="entry name" value="PTP_cat"/>
</dbReference>
<name>A0A812CST7_ACAPH</name>
<feature type="transmembrane region" description="Helical" evidence="1">
    <location>
        <begin position="194"/>
        <end position="215"/>
    </location>
</feature>
<reference evidence="4" key="1">
    <citation type="submission" date="2021-01" db="EMBL/GenBank/DDBJ databases">
        <authorList>
            <person name="Li R."/>
            <person name="Bekaert M."/>
        </authorList>
    </citation>
    <scope>NUCLEOTIDE SEQUENCE</scope>
    <source>
        <strain evidence="4">Farmed</strain>
    </source>
</reference>
<dbReference type="SUPFAM" id="SSF52799">
    <property type="entry name" value="(Phosphotyrosine protein) phosphatases II"/>
    <property type="match status" value="1"/>
</dbReference>
<dbReference type="Pfam" id="PF00102">
    <property type="entry name" value="Y_phosphatase"/>
    <property type="match status" value="1"/>
</dbReference>
<evidence type="ECO:0000256" key="1">
    <source>
        <dbReference type="SAM" id="Phobius"/>
    </source>
</evidence>
<feature type="domain" description="Tyrosine-protein phosphatase" evidence="2">
    <location>
        <begin position="1"/>
        <end position="174"/>
    </location>
</feature>
<evidence type="ECO:0008006" key="6">
    <source>
        <dbReference type="Google" id="ProtNLM"/>
    </source>
</evidence>
<sequence>MVWEQQGRVIVMLTDMDERGMPKGTPYCPDAEDISSIRLYGDHEVILKTKDFKQEYIASTLELKDMENNLVRKLKHFWYTSWPAHGFPEPISLVKFILDVRLQNEEKLAPLIVHCSSGTGRTGTFVAIDSGIKMFDKSHTVDILNCVYRMRLERPRAVQTKQQYALIYKALLEYASMVVSPSTSSTSSRATGNAVTFSFLHSIFHSISFNFLYFFPLVSFNQFFFHSDISNSSFSFLHSIVLSAYLYFFSLSLFFLHFFPLSTFVLSVFIQFFSLFFYSVFLSA</sequence>
<evidence type="ECO:0000313" key="4">
    <source>
        <dbReference type="EMBL" id="CAE1276379.1"/>
    </source>
</evidence>
<dbReference type="SMART" id="SM00404">
    <property type="entry name" value="PTPc_motif"/>
    <property type="match status" value="1"/>
</dbReference>
<dbReference type="InterPro" id="IPR016130">
    <property type="entry name" value="Tyr_Pase_AS"/>
</dbReference>
<dbReference type="PANTHER" id="PTHR19134">
    <property type="entry name" value="RECEPTOR-TYPE TYROSINE-PROTEIN PHOSPHATASE"/>
    <property type="match status" value="1"/>
</dbReference>
<keyword evidence="1" id="KW-1133">Transmembrane helix</keyword>
<dbReference type="AlphaFoldDB" id="A0A812CST7"/>
<feature type="domain" description="Tyrosine specific protein phosphatases" evidence="3">
    <location>
        <begin position="91"/>
        <end position="165"/>
    </location>
</feature>
<gene>
    <name evidence="4" type="ORF">SPHA_39988</name>
</gene>
<dbReference type="PROSITE" id="PS50055">
    <property type="entry name" value="TYR_PHOSPHATASE_PTP"/>
    <property type="match status" value="1"/>
</dbReference>
<protein>
    <recommendedName>
        <fullName evidence="6">Protein tyrosine phosphatase</fullName>
    </recommendedName>
</protein>
<dbReference type="PROSITE" id="PS50056">
    <property type="entry name" value="TYR_PHOSPHATASE_2"/>
    <property type="match status" value="1"/>
</dbReference>
<dbReference type="Gene3D" id="3.90.190.10">
    <property type="entry name" value="Protein tyrosine phosphatase superfamily"/>
    <property type="match status" value="1"/>
</dbReference>
<dbReference type="PRINTS" id="PR00700">
    <property type="entry name" value="PRTYPHPHTASE"/>
</dbReference>
<proteinExistence type="predicted"/>
<feature type="transmembrane region" description="Helical" evidence="1">
    <location>
        <begin position="263"/>
        <end position="281"/>
    </location>
</feature>
<dbReference type="InterPro" id="IPR003595">
    <property type="entry name" value="Tyr_Pase_cat"/>
</dbReference>
<dbReference type="InterPro" id="IPR050348">
    <property type="entry name" value="Protein-Tyr_Phosphatase"/>
</dbReference>
<comment type="caution">
    <text evidence="4">The sequence shown here is derived from an EMBL/GenBank/DDBJ whole genome shotgun (WGS) entry which is preliminary data.</text>
</comment>
<keyword evidence="1" id="KW-0812">Transmembrane</keyword>
<evidence type="ECO:0000259" key="3">
    <source>
        <dbReference type="PROSITE" id="PS50056"/>
    </source>
</evidence>
<dbReference type="GO" id="GO:0004725">
    <property type="term" value="F:protein tyrosine phosphatase activity"/>
    <property type="evidence" value="ECO:0007669"/>
    <property type="project" value="InterPro"/>
</dbReference>
<evidence type="ECO:0000313" key="5">
    <source>
        <dbReference type="Proteomes" id="UP000597762"/>
    </source>
</evidence>
<dbReference type="EMBL" id="CAHIKZ030001879">
    <property type="protein sequence ID" value="CAE1276379.1"/>
    <property type="molecule type" value="Genomic_DNA"/>
</dbReference>
<dbReference type="InterPro" id="IPR029021">
    <property type="entry name" value="Prot-tyrosine_phosphatase-like"/>
</dbReference>
<dbReference type="SMART" id="SM00194">
    <property type="entry name" value="PTPc"/>
    <property type="match status" value="1"/>
</dbReference>
<dbReference type="InterPro" id="IPR000387">
    <property type="entry name" value="Tyr_Pase_dom"/>
</dbReference>
<dbReference type="OrthoDB" id="10057603at2759"/>
<evidence type="ECO:0000259" key="2">
    <source>
        <dbReference type="PROSITE" id="PS50055"/>
    </source>
</evidence>